<sequence length="141" mass="16245">MNRENTLMVVELLPRTEEKFRFLIQKYSDIPWRPTSGTYTGLLSVQVESNQMLERTFAPVCRTSETSFPFSNDFYSTVPNERSLLKVVSSPKSPTAPGFLYTHWFKFYVLDPNCLLVRAPSEQCQPGCMATFTGELCSFYR</sequence>
<evidence type="ECO:0000313" key="1">
    <source>
        <dbReference type="EMBL" id="VEL36136.1"/>
    </source>
</evidence>
<evidence type="ECO:0000313" key="2">
    <source>
        <dbReference type="Proteomes" id="UP000784294"/>
    </source>
</evidence>
<dbReference type="AlphaFoldDB" id="A0A448XGR5"/>
<name>A0A448XGR5_9PLAT</name>
<protein>
    <submittedName>
        <fullName evidence="1">Uncharacterized protein</fullName>
    </submittedName>
</protein>
<gene>
    <name evidence="1" type="ORF">PXEA_LOCUS29576</name>
</gene>
<dbReference type="Proteomes" id="UP000784294">
    <property type="component" value="Unassembled WGS sequence"/>
</dbReference>
<comment type="caution">
    <text evidence="1">The sequence shown here is derived from an EMBL/GenBank/DDBJ whole genome shotgun (WGS) entry which is preliminary data.</text>
</comment>
<accession>A0A448XGR5</accession>
<dbReference type="EMBL" id="CAAALY010251493">
    <property type="protein sequence ID" value="VEL36136.1"/>
    <property type="molecule type" value="Genomic_DNA"/>
</dbReference>
<organism evidence="1 2">
    <name type="scientific">Protopolystoma xenopodis</name>
    <dbReference type="NCBI Taxonomy" id="117903"/>
    <lineage>
        <taxon>Eukaryota</taxon>
        <taxon>Metazoa</taxon>
        <taxon>Spiralia</taxon>
        <taxon>Lophotrochozoa</taxon>
        <taxon>Platyhelminthes</taxon>
        <taxon>Monogenea</taxon>
        <taxon>Polyopisthocotylea</taxon>
        <taxon>Polystomatidea</taxon>
        <taxon>Polystomatidae</taxon>
        <taxon>Protopolystoma</taxon>
    </lineage>
</organism>
<keyword evidence="2" id="KW-1185">Reference proteome</keyword>
<proteinExistence type="predicted"/>
<reference evidence="1" key="1">
    <citation type="submission" date="2018-11" db="EMBL/GenBank/DDBJ databases">
        <authorList>
            <consortium name="Pathogen Informatics"/>
        </authorList>
    </citation>
    <scope>NUCLEOTIDE SEQUENCE</scope>
</reference>